<evidence type="ECO:0000313" key="1">
    <source>
        <dbReference type="EMBL" id="KAK7045002.1"/>
    </source>
</evidence>
<organism evidence="1 2">
    <name type="scientific">Favolaschia claudopus</name>
    <dbReference type="NCBI Taxonomy" id="2862362"/>
    <lineage>
        <taxon>Eukaryota</taxon>
        <taxon>Fungi</taxon>
        <taxon>Dikarya</taxon>
        <taxon>Basidiomycota</taxon>
        <taxon>Agaricomycotina</taxon>
        <taxon>Agaricomycetes</taxon>
        <taxon>Agaricomycetidae</taxon>
        <taxon>Agaricales</taxon>
        <taxon>Marasmiineae</taxon>
        <taxon>Mycenaceae</taxon>
        <taxon>Favolaschia</taxon>
    </lineage>
</organism>
<evidence type="ECO:0000313" key="2">
    <source>
        <dbReference type="Proteomes" id="UP001362999"/>
    </source>
</evidence>
<dbReference type="EMBL" id="JAWWNJ010000011">
    <property type="protein sequence ID" value="KAK7045002.1"/>
    <property type="molecule type" value="Genomic_DNA"/>
</dbReference>
<accession>A0AAW0D177</accession>
<sequence length="291" mass="32898">MTLAAADDLAQELVDTVLDFLHDDRASLFVTALVARKWVPASRFHSFDCVALTHFFTGRANYLYKDSAHSFLELCRSPYCTITPAIQDVLLDIDTEKTPTLLEDLVAVLAQAPVSKLRFIDHTRSYQKPAALSWMAESFPKLQNFSYTALDRFMEDVYALLARLPRLHSLSLSSCATDAARNAITSHDESFSAPTPPFVHLRSVRIRLFADQADEFMRWLGTCRHSVRLETLEVETFHCYHNGWGPIGSLNAFLAANGQSLAHFGLCLRYEDDRAVDQRVLLLKHSEGERM</sequence>
<protein>
    <recommendedName>
        <fullName evidence="3">F-box domain-containing protein</fullName>
    </recommendedName>
</protein>
<name>A0AAW0D177_9AGAR</name>
<reference evidence="1 2" key="1">
    <citation type="journal article" date="2024" name="J Genomics">
        <title>Draft genome sequencing and assembly of Favolaschia claudopus CIRM-BRFM 2984 isolated from oak limbs.</title>
        <authorList>
            <person name="Navarro D."/>
            <person name="Drula E."/>
            <person name="Chaduli D."/>
            <person name="Cazenave R."/>
            <person name="Ahrendt S."/>
            <person name="Wang J."/>
            <person name="Lipzen A."/>
            <person name="Daum C."/>
            <person name="Barry K."/>
            <person name="Grigoriev I.V."/>
            <person name="Favel A."/>
            <person name="Rosso M.N."/>
            <person name="Martin F."/>
        </authorList>
    </citation>
    <scope>NUCLEOTIDE SEQUENCE [LARGE SCALE GENOMIC DNA]</scope>
    <source>
        <strain evidence="1 2">CIRM-BRFM 2984</strain>
    </source>
</reference>
<proteinExistence type="predicted"/>
<keyword evidence="2" id="KW-1185">Reference proteome</keyword>
<gene>
    <name evidence="1" type="ORF">R3P38DRAFT_2882067</name>
</gene>
<dbReference type="AlphaFoldDB" id="A0AAW0D177"/>
<dbReference type="InterPro" id="IPR032675">
    <property type="entry name" value="LRR_dom_sf"/>
</dbReference>
<dbReference type="Gene3D" id="3.80.10.10">
    <property type="entry name" value="Ribonuclease Inhibitor"/>
    <property type="match status" value="1"/>
</dbReference>
<evidence type="ECO:0008006" key="3">
    <source>
        <dbReference type="Google" id="ProtNLM"/>
    </source>
</evidence>
<comment type="caution">
    <text evidence="1">The sequence shown here is derived from an EMBL/GenBank/DDBJ whole genome shotgun (WGS) entry which is preliminary data.</text>
</comment>
<dbReference type="Proteomes" id="UP001362999">
    <property type="component" value="Unassembled WGS sequence"/>
</dbReference>